<feature type="signal peptide" evidence="2">
    <location>
        <begin position="1"/>
        <end position="17"/>
    </location>
</feature>
<evidence type="ECO:0008006" key="5">
    <source>
        <dbReference type="Google" id="ProtNLM"/>
    </source>
</evidence>
<sequence length="95" mass="10607">MRIMRITTILAPYLVTAVKIPWVREPNSKRLAKSLKTVARARGKYSEFACSEARRPENPVTKAIQTFRITRGSASPAPKATVKRGNLEGKIGKLR</sequence>
<organism evidence="3 4">
    <name type="scientific">Cardiocondyla obscurior</name>
    <dbReference type="NCBI Taxonomy" id="286306"/>
    <lineage>
        <taxon>Eukaryota</taxon>
        <taxon>Metazoa</taxon>
        <taxon>Ecdysozoa</taxon>
        <taxon>Arthropoda</taxon>
        <taxon>Hexapoda</taxon>
        <taxon>Insecta</taxon>
        <taxon>Pterygota</taxon>
        <taxon>Neoptera</taxon>
        <taxon>Endopterygota</taxon>
        <taxon>Hymenoptera</taxon>
        <taxon>Apocrita</taxon>
        <taxon>Aculeata</taxon>
        <taxon>Formicoidea</taxon>
        <taxon>Formicidae</taxon>
        <taxon>Myrmicinae</taxon>
        <taxon>Cardiocondyla</taxon>
    </lineage>
</organism>
<name>A0AAW2H0B6_9HYME</name>
<feature type="region of interest" description="Disordered" evidence="1">
    <location>
        <begin position="72"/>
        <end position="95"/>
    </location>
</feature>
<dbReference type="AlphaFoldDB" id="A0AAW2H0B6"/>
<comment type="caution">
    <text evidence="3">The sequence shown here is derived from an EMBL/GenBank/DDBJ whole genome shotgun (WGS) entry which is preliminary data.</text>
</comment>
<evidence type="ECO:0000313" key="3">
    <source>
        <dbReference type="EMBL" id="KAL0133025.1"/>
    </source>
</evidence>
<dbReference type="Proteomes" id="UP001430953">
    <property type="component" value="Unassembled WGS sequence"/>
</dbReference>
<keyword evidence="4" id="KW-1185">Reference proteome</keyword>
<evidence type="ECO:0000256" key="2">
    <source>
        <dbReference type="SAM" id="SignalP"/>
    </source>
</evidence>
<evidence type="ECO:0000256" key="1">
    <source>
        <dbReference type="SAM" id="MobiDB-lite"/>
    </source>
</evidence>
<gene>
    <name evidence="3" type="ORF">PUN28_000637</name>
</gene>
<evidence type="ECO:0000313" key="4">
    <source>
        <dbReference type="Proteomes" id="UP001430953"/>
    </source>
</evidence>
<feature type="compositionally biased region" description="Basic and acidic residues" evidence="1">
    <location>
        <begin position="85"/>
        <end position="95"/>
    </location>
</feature>
<proteinExistence type="predicted"/>
<keyword evidence="2" id="KW-0732">Signal</keyword>
<feature type="chain" id="PRO_5043587501" description="Secreted protein" evidence="2">
    <location>
        <begin position="18"/>
        <end position="95"/>
    </location>
</feature>
<accession>A0AAW2H0B6</accession>
<reference evidence="3 4" key="1">
    <citation type="submission" date="2023-03" db="EMBL/GenBank/DDBJ databases">
        <title>High recombination rates correlate with genetic variation in Cardiocondyla obscurior ants.</title>
        <authorList>
            <person name="Errbii M."/>
        </authorList>
    </citation>
    <scope>NUCLEOTIDE SEQUENCE [LARGE SCALE GENOMIC DNA]</scope>
    <source>
        <strain evidence="3">Alpha-2009</strain>
        <tissue evidence="3">Whole body</tissue>
    </source>
</reference>
<dbReference type="EMBL" id="JADYXP020000001">
    <property type="protein sequence ID" value="KAL0133025.1"/>
    <property type="molecule type" value="Genomic_DNA"/>
</dbReference>
<protein>
    <recommendedName>
        <fullName evidence="5">Secreted protein</fullName>
    </recommendedName>
</protein>